<keyword evidence="3" id="KW-1185">Reference proteome</keyword>
<dbReference type="OrthoDB" id="5329749at2759"/>
<evidence type="ECO:0000313" key="3">
    <source>
        <dbReference type="Proteomes" id="UP000277212"/>
    </source>
</evidence>
<organism evidence="2 3">
    <name type="scientific">Fusarium kuroshium</name>
    <dbReference type="NCBI Taxonomy" id="2010991"/>
    <lineage>
        <taxon>Eukaryota</taxon>
        <taxon>Fungi</taxon>
        <taxon>Dikarya</taxon>
        <taxon>Ascomycota</taxon>
        <taxon>Pezizomycotina</taxon>
        <taxon>Sordariomycetes</taxon>
        <taxon>Hypocreomycetidae</taxon>
        <taxon>Hypocreales</taxon>
        <taxon>Nectriaceae</taxon>
        <taxon>Fusarium</taxon>
        <taxon>Fusarium solani species complex</taxon>
    </lineage>
</organism>
<gene>
    <name evidence="2" type="ORF">CDV36_014270</name>
</gene>
<keyword evidence="1" id="KW-0812">Transmembrane</keyword>
<sequence length="205" mass="23451">MDDSPLSITSSITGILTFIVAILAAIYIRYTTLMNGRTEMHSILESVYTTIKETRDLSSGRQSWQDPEHIHMGHLLVELYSTELSILGQLMNVSGYQMDLIPENLSHDMPDVALREIVEEARLRTESIRPQGNSQFGYLISLIPSFDYAQPLIASLRVIQFLTLFGTTPELMRWYRVRESVLESVRKRENIRSRLLFLQVSEANA</sequence>
<keyword evidence="1" id="KW-0472">Membrane</keyword>
<evidence type="ECO:0000313" key="2">
    <source>
        <dbReference type="EMBL" id="RMJ05047.1"/>
    </source>
</evidence>
<reference evidence="2 3" key="1">
    <citation type="submission" date="2017-06" db="EMBL/GenBank/DDBJ databases">
        <title>Comparative genomic analysis of Ambrosia Fusariam Clade fungi.</title>
        <authorList>
            <person name="Stajich J.E."/>
            <person name="Carrillo J."/>
            <person name="Kijimoto T."/>
            <person name="Eskalen A."/>
            <person name="O'Donnell K."/>
            <person name="Kasson M."/>
        </authorList>
    </citation>
    <scope>NUCLEOTIDE SEQUENCE [LARGE SCALE GENOMIC DNA]</scope>
    <source>
        <strain evidence="2">UCR3666</strain>
    </source>
</reference>
<dbReference type="EMBL" id="NKUJ01000442">
    <property type="protein sequence ID" value="RMJ05047.1"/>
    <property type="molecule type" value="Genomic_DNA"/>
</dbReference>
<dbReference type="Proteomes" id="UP000277212">
    <property type="component" value="Unassembled WGS sequence"/>
</dbReference>
<feature type="transmembrane region" description="Helical" evidence="1">
    <location>
        <begin position="6"/>
        <end position="28"/>
    </location>
</feature>
<protein>
    <submittedName>
        <fullName evidence="2">Uncharacterized protein</fullName>
    </submittedName>
</protein>
<keyword evidence="1" id="KW-1133">Transmembrane helix</keyword>
<proteinExistence type="predicted"/>
<accession>A0A3M2RIA0</accession>
<evidence type="ECO:0000256" key="1">
    <source>
        <dbReference type="SAM" id="Phobius"/>
    </source>
</evidence>
<name>A0A3M2RIA0_9HYPO</name>
<comment type="caution">
    <text evidence="2">The sequence shown here is derived from an EMBL/GenBank/DDBJ whole genome shotgun (WGS) entry which is preliminary data.</text>
</comment>
<dbReference type="AlphaFoldDB" id="A0A3M2RIA0"/>